<evidence type="ECO:0000259" key="1">
    <source>
        <dbReference type="PROSITE" id="PS51186"/>
    </source>
</evidence>
<dbReference type="PANTHER" id="PTHR41700">
    <property type="entry name" value="GCN5-RELATED N-ACETYLTRANSFERASE"/>
    <property type="match status" value="1"/>
</dbReference>
<keyword evidence="3" id="KW-1185">Reference proteome</keyword>
<dbReference type="Pfam" id="PF00583">
    <property type="entry name" value="Acetyltransf_1"/>
    <property type="match status" value="1"/>
</dbReference>
<dbReference type="RefSeq" id="WP_304376457.1">
    <property type="nucleotide sequence ID" value="NZ_JAUOZU010000007.1"/>
</dbReference>
<organism evidence="2 3">
    <name type="scientific">Rhizobium alvei</name>
    <dbReference type="NCBI Taxonomy" id="1132659"/>
    <lineage>
        <taxon>Bacteria</taxon>
        <taxon>Pseudomonadati</taxon>
        <taxon>Pseudomonadota</taxon>
        <taxon>Alphaproteobacteria</taxon>
        <taxon>Hyphomicrobiales</taxon>
        <taxon>Rhizobiaceae</taxon>
        <taxon>Rhizobium/Agrobacterium group</taxon>
        <taxon>Rhizobium</taxon>
    </lineage>
</organism>
<protein>
    <submittedName>
        <fullName evidence="2">GNAT family N-acetyltransferase</fullName>
        <ecNumber evidence="2">2.3.1.-</ecNumber>
    </submittedName>
</protein>
<reference evidence="2" key="1">
    <citation type="journal article" date="2015" name="Int. J. Syst. Evol. Microbiol.">
        <title>Rhizobium alvei sp. nov., isolated from a freshwater river.</title>
        <authorList>
            <person name="Sheu S.Y."/>
            <person name="Huang H.W."/>
            <person name="Young C.C."/>
            <person name="Chen W.M."/>
        </authorList>
    </citation>
    <scope>NUCLEOTIDE SEQUENCE</scope>
    <source>
        <strain evidence="2">TNR-22</strain>
    </source>
</reference>
<proteinExistence type="predicted"/>
<dbReference type="Gene3D" id="3.40.630.30">
    <property type="match status" value="1"/>
</dbReference>
<gene>
    <name evidence="2" type="ORF">Q4481_11345</name>
</gene>
<feature type="domain" description="N-acetyltransferase" evidence="1">
    <location>
        <begin position="4"/>
        <end position="160"/>
    </location>
</feature>
<evidence type="ECO:0000313" key="2">
    <source>
        <dbReference type="EMBL" id="MDO6964554.1"/>
    </source>
</evidence>
<name>A0ABT8YMM1_9HYPH</name>
<keyword evidence="2" id="KW-0012">Acyltransferase</keyword>
<dbReference type="EC" id="2.3.1.-" evidence="2"/>
<sequence length="236" mass="26086">MNDIEFRDLKGMVEFRKAEELQRAVWGEGDMPDPADLMMVIQTEGGLVGGAFADGNLLGYVFGFPTRDPDIQHSHRLAVLPSARGLGLGAQLKFYQRRWCLDRGIRTVRWTFDPLRAVNAALNIHRLGATSDTYLVDFYGEMGGINQGIASDRLMARWDLDSAAVAARAEGTALPPAEIIDRVRVPGDIDTLLDNDPEQARQIRLAIRDRLLGAFAAGLRISGFDRAEGEYLLSRA</sequence>
<dbReference type="Proteomes" id="UP001174932">
    <property type="component" value="Unassembled WGS sequence"/>
</dbReference>
<keyword evidence="2" id="KW-0808">Transferase</keyword>
<reference evidence="2" key="2">
    <citation type="submission" date="2023-07" db="EMBL/GenBank/DDBJ databases">
        <authorList>
            <person name="Shen H."/>
        </authorList>
    </citation>
    <scope>NUCLEOTIDE SEQUENCE</scope>
    <source>
        <strain evidence="2">TNR-22</strain>
    </source>
</reference>
<evidence type="ECO:0000313" key="3">
    <source>
        <dbReference type="Proteomes" id="UP001174932"/>
    </source>
</evidence>
<comment type="caution">
    <text evidence="2">The sequence shown here is derived from an EMBL/GenBank/DDBJ whole genome shotgun (WGS) entry which is preliminary data.</text>
</comment>
<dbReference type="PANTHER" id="PTHR41700:SF1">
    <property type="entry name" value="N-ACETYLTRANSFERASE DOMAIN-CONTAINING PROTEIN"/>
    <property type="match status" value="1"/>
</dbReference>
<dbReference type="PROSITE" id="PS51186">
    <property type="entry name" value="GNAT"/>
    <property type="match status" value="1"/>
</dbReference>
<dbReference type="CDD" id="cd04301">
    <property type="entry name" value="NAT_SF"/>
    <property type="match status" value="1"/>
</dbReference>
<dbReference type="SUPFAM" id="SSF55729">
    <property type="entry name" value="Acyl-CoA N-acyltransferases (Nat)"/>
    <property type="match status" value="1"/>
</dbReference>
<accession>A0ABT8YMM1</accession>
<dbReference type="GO" id="GO:0016746">
    <property type="term" value="F:acyltransferase activity"/>
    <property type="evidence" value="ECO:0007669"/>
    <property type="project" value="UniProtKB-KW"/>
</dbReference>
<dbReference type="InterPro" id="IPR000182">
    <property type="entry name" value="GNAT_dom"/>
</dbReference>
<dbReference type="InterPro" id="IPR038764">
    <property type="entry name" value="GNAT_N_AcTrfase_prd"/>
</dbReference>
<dbReference type="EMBL" id="JAUOZU010000007">
    <property type="protein sequence ID" value="MDO6964554.1"/>
    <property type="molecule type" value="Genomic_DNA"/>
</dbReference>
<dbReference type="InterPro" id="IPR016181">
    <property type="entry name" value="Acyl_CoA_acyltransferase"/>
</dbReference>